<dbReference type="Proteomes" id="UP001500466">
    <property type="component" value="Unassembled WGS sequence"/>
</dbReference>
<reference evidence="3" key="1">
    <citation type="journal article" date="2019" name="Int. J. Syst. Evol. Microbiol.">
        <title>The Global Catalogue of Microorganisms (GCM) 10K type strain sequencing project: providing services to taxonomists for standard genome sequencing and annotation.</title>
        <authorList>
            <consortium name="The Broad Institute Genomics Platform"/>
            <consortium name="The Broad Institute Genome Sequencing Center for Infectious Disease"/>
            <person name="Wu L."/>
            <person name="Ma J."/>
        </authorList>
    </citation>
    <scope>NUCLEOTIDE SEQUENCE [LARGE SCALE GENOMIC DNA]</scope>
    <source>
        <strain evidence="3">JCM 17986</strain>
    </source>
</reference>
<proteinExistence type="predicted"/>
<feature type="region of interest" description="Disordered" evidence="1">
    <location>
        <begin position="410"/>
        <end position="437"/>
    </location>
</feature>
<evidence type="ECO:0000313" key="3">
    <source>
        <dbReference type="Proteomes" id="UP001500466"/>
    </source>
</evidence>
<gene>
    <name evidence="2" type="ORF">GCM10023205_39250</name>
</gene>
<evidence type="ECO:0000256" key="1">
    <source>
        <dbReference type="SAM" id="MobiDB-lite"/>
    </source>
</evidence>
<sequence>MQVERMTPAEASEVLEQARRLGSGGLGNHNRVTVVETRRHGVAVVREPTPLANAKALQAPHRLLRMDPVVGTSRINQVLIADNVERTPGILWAGTPHAPTTIQTAVMRDGALAPTLAMLDCAADPRLRALVVEQFPHIAAQFDAVPLSAYPGGSPGPAAASSIAEFWDKYAKAVRDRTGLYTPEKYGSFQQACRQFGLGELELLVPPPGERATGFAEGRLAPAQLSGHSHNLVLGDGDRLWSIDEDRVIPAPLGFSVLTHIQNAHFVYRPDEVRLLLDGHLATVPRAERHAVAANEREGMRRVLGREAAAYLWHLNQLKTLRRSGQARPEAPAWSGDLARRLHESVNNVRVHVLGKRELAVGDVVERARAHLAGPSRQAKMIALANPRLAGEALRTPHAGWSAALKSGRSLPALRPPTADRSIRQEKGPALGEDWWR</sequence>
<keyword evidence="3" id="KW-1185">Reference proteome</keyword>
<accession>A0ABP9HFX2</accession>
<dbReference type="EMBL" id="BAABHS010000013">
    <property type="protein sequence ID" value="GAA4969990.1"/>
    <property type="molecule type" value="Genomic_DNA"/>
</dbReference>
<evidence type="ECO:0000313" key="2">
    <source>
        <dbReference type="EMBL" id="GAA4969990.1"/>
    </source>
</evidence>
<comment type="caution">
    <text evidence="2">The sequence shown here is derived from an EMBL/GenBank/DDBJ whole genome shotgun (WGS) entry which is preliminary data.</text>
</comment>
<protein>
    <submittedName>
        <fullName evidence="2">Uncharacterized protein</fullName>
    </submittedName>
</protein>
<organism evidence="2 3">
    <name type="scientific">Yinghuangia aomiensis</name>
    <dbReference type="NCBI Taxonomy" id="676205"/>
    <lineage>
        <taxon>Bacteria</taxon>
        <taxon>Bacillati</taxon>
        <taxon>Actinomycetota</taxon>
        <taxon>Actinomycetes</taxon>
        <taxon>Kitasatosporales</taxon>
        <taxon>Streptomycetaceae</taxon>
        <taxon>Yinghuangia</taxon>
    </lineage>
</organism>
<name>A0ABP9HFX2_9ACTN</name>